<name>A0A6M1L895_9ACTN</name>
<sequence length="143" mass="15311">MVSGGLLDLAAGNRAEEEDLAGTAAAADDPRRVPNRRRRFTLAGLALTAVLSGVTLVATLVNWAPDGPPPRDLTPAERERLATMRVANYRELRAGLHVTAGAGATRTDLLGWVDWARGLAYLDVGARARARRAVLPRPPPPCW</sequence>
<evidence type="ECO:0000313" key="3">
    <source>
        <dbReference type="Proteomes" id="UP000478148"/>
    </source>
</evidence>
<evidence type="ECO:0000256" key="1">
    <source>
        <dbReference type="SAM" id="Phobius"/>
    </source>
</evidence>
<accession>A0A6M1L895</accession>
<dbReference type="Proteomes" id="UP000478148">
    <property type="component" value="Unassembled WGS sequence"/>
</dbReference>
<feature type="transmembrane region" description="Helical" evidence="1">
    <location>
        <begin position="40"/>
        <end position="64"/>
    </location>
</feature>
<dbReference type="EMBL" id="SAIY01000005">
    <property type="protein sequence ID" value="NGM14453.1"/>
    <property type="molecule type" value="Genomic_DNA"/>
</dbReference>
<dbReference type="RefSeq" id="WP_164448312.1">
    <property type="nucleotide sequence ID" value="NZ_SAIY01000005.1"/>
</dbReference>
<keyword evidence="1" id="KW-0812">Transmembrane</keyword>
<dbReference type="AlphaFoldDB" id="A0A6M1L895"/>
<keyword evidence="1" id="KW-1133">Transmembrane helix</keyword>
<protein>
    <submittedName>
        <fullName evidence="2">Uncharacterized protein</fullName>
    </submittedName>
</protein>
<comment type="caution">
    <text evidence="2">The sequence shown here is derived from an EMBL/GenBank/DDBJ whole genome shotgun (WGS) entry which is preliminary data.</text>
</comment>
<gene>
    <name evidence="2" type="ORF">ENC19_18190</name>
</gene>
<evidence type="ECO:0000313" key="2">
    <source>
        <dbReference type="EMBL" id="NGM14453.1"/>
    </source>
</evidence>
<proteinExistence type="predicted"/>
<reference evidence="2 3" key="1">
    <citation type="submission" date="2020-02" db="EMBL/GenBank/DDBJ databases">
        <title>Draft Genome Sequence of Verrucosispora sp. Strain CWR15, Isolated from Gulf of Mexico Sponge.</title>
        <authorList>
            <person name="Kennedy S.J."/>
            <person name="Cella E."/>
            <person name="Azarian T."/>
            <person name="Baker B.J."/>
            <person name="Shaw L.N."/>
        </authorList>
    </citation>
    <scope>NUCLEOTIDE SEQUENCE [LARGE SCALE GENOMIC DNA]</scope>
    <source>
        <strain evidence="2 3">CWR15</strain>
    </source>
</reference>
<keyword evidence="3" id="KW-1185">Reference proteome</keyword>
<keyword evidence="1" id="KW-0472">Membrane</keyword>
<organism evidence="2 3">
    <name type="scientific">Verrucosispora sioxanthis</name>
    <dbReference type="NCBI Taxonomy" id="2499994"/>
    <lineage>
        <taxon>Bacteria</taxon>
        <taxon>Bacillati</taxon>
        <taxon>Actinomycetota</taxon>
        <taxon>Actinomycetes</taxon>
        <taxon>Micromonosporales</taxon>
        <taxon>Micromonosporaceae</taxon>
        <taxon>Micromonospora</taxon>
    </lineage>
</organism>